<dbReference type="Pfam" id="PF10282">
    <property type="entry name" value="Lactonase"/>
    <property type="match status" value="1"/>
</dbReference>
<reference evidence="2 3" key="1">
    <citation type="submission" date="2020-08" db="EMBL/GenBank/DDBJ databases">
        <title>Genome sequence of Tessaracoccus defluvii JCM 17540T.</title>
        <authorList>
            <person name="Hyun D.-W."/>
            <person name="Bae J.-W."/>
        </authorList>
    </citation>
    <scope>NUCLEOTIDE SEQUENCE [LARGE SCALE GENOMIC DNA]</scope>
    <source>
        <strain evidence="2 3">JCM 17540</strain>
    </source>
</reference>
<accession>A0A7H0H824</accession>
<dbReference type="EMBL" id="CP060789">
    <property type="protein sequence ID" value="QNP56690.1"/>
    <property type="molecule type" value="Genomic_DNA"/>
</dbReference>
<organism evidence="2 3">
    <name type="scientific">Tessaracoccus defluvii</name>
    <dbReference type="NCBI Taxonomy" id="1285901"/>
    <lineage>
        <taxon>Bacteria</taxon>
        <taxon>Bacillati</taxon>
        <taxon>Actinomycetota</taxon>
        <taxon>Actinomycetes</taxon>
        <taxon>Propionibacteriales</taxon>
        <taxon>Propionibacteriaceae</taxon>
        <taxon>Tessaracoccus</taxon>
    </lineage>
</organism>
<feature type="region of interest" description="Disordered" evidence="1">
    <location>
        <begin position="66"/>
        <end position="141"/>
    </location>
</feature>
<keyword evidence="3" id="KW-1185">Reference proteome</keyword>
<feature type="compositionally biased region" description="Basic residues" evidence="1">
    <location>
        <begin position="79"/>
        <end position="95"/>
    </location>
</feature>
<name>A0A7H0H824_9ACTN</name>
<dbReference type="AlphaFoldDB" id="A0A7H0H824"/>
<dbReference type="RefSeq" id="WP_187721790.1">
    <property type="nucleotide sequence ID" value="NZ_BAABBL010000002.1"/>
</dbReference>
<proteinExistence type="predicted"/>
<evidence type="ECO:0000256" key="1">
    <source>
        <dbReference type="SAM" id="MobiDB-lite"/>
    </source>
</evidence>
<dbReference type="KEGG" id="tdf:H9L22_04690"/>
<evidence type="ECO:0000313" key="2">
    <source>
        <dbReference type="EMBL" id="QNP56690.1"/>
    </source>
</evidence>
<protein>
    <submittedName>
        <fullName evidence="2">Beta-propeller fold lactonase family protein</fullName>
    </submittedName>
</protein>
<dbReference type="Gene3D" id="2.130.10.10">
    <property type="entry name" value="YVTN repeat-like/Quinoprotein amine dehydrogenase"/>
    <property type="match status" value="1"/>
</dbReference>
<dbReference type="InterPro" id="IPR019405">
    <property type="entry name" value="Lactonase_7-beta_prop"/>
</dbReference>
<gene>
    <name evidence="2" type="ORF">H9L22_04690</name>
</gene>
<evidence type="ECO:0000313" key="3">
    <source>
        <dbReference type="Proteomes" id="UP000516117"/>
    </source>
</evidence>
<dbReference type="Proteomes" id="UP000516117">
    <property type="component" value="Chromosome"/>
</dbReference>
<dbReference type="InterPro" id="IPR015943">
    <property type="entry name" value="WD40/YVTN_repeat-like_dom_sf"/>
</dbReference>
<sequence length="141" mass="14974">MRTLWIGAYPAAGTAPGTGEGIWRLHLDPGNGRLADAGPRQAAAHAHQTILAPGGRWVLVTDLGADRRGLPPLQPDHRTRLRGGRGLARARRAARPRTGPRPSRTVAATPRRPVCSRAEPLRTGRSRASGAPSAPRGRCGR</sequence>